<sequence>MKGKILLSLGLVLLFLFSTIDAEAQRRNKYRKRKNKNKSISRYHGGAVGGKFRPYSFLSGNVNALNYYGDLAPVNKAASTDISFTQPGFGVNVGYKFSPYASVRAGFNYGRLKGDDISSDPAETQAYPRYLRNLSFRNDIKEFHMGFEIFLLPNYGGPNIRPPFNVYLFVGGAVFHHEPKGLVPDMDYTTGGTEVAPSAGEWVKLRKLGTEGQFLDGSDVKKYSPFQLSIPLAIGATFRLPGPFDVGLELGYRYLFTDYVDDVSTNYVPFDQFDDPLARIMSDRSAEPVAAWSGIDRSGVKIASSTMSDGVEYYSSVDLGGGRDDTGEGIRGNSKDNDMMFMTTLKLIWIVGKTGSSAKFR</sequence>
<keyword evidence="3" id="KW-1185">Reference proteome</keyword>
<comment type="caution">
    <text evidence="2">The sequence shown here is derived from an EMBL/GenBank/DDBJ whole genome shotgun (WGS) entry which is preliminary data.</text>
</comment>
<reference evidence="2 3" key="1">
    <citation type="journal article" date="2013" name="Int. J. Syst. Evol. Microbiol.">
        <title>Marinoscillum luteum sp. nov., isolated from marine sediment.</title>
        <authorList>
            <person name="Cha I.T."/>
            <person name="Park S.J."/>
            <person name="Kim S.J."/>
            <person name="Kim J.G."/>
            <person name="Jung M.Y."/>
            <person name="Shin K.S."/>
            <person name="Kwon K.K."/>
            <person name="Yang S.H."/>
            <person name="Seo Y.S."/>
            <person name="Rhee S.K."/>
        </authorList>
    </citation>
    <scope>NUCLEOTIDE SEQUENCE [LARGE SCALE GENOMIC DNA]</scope>
    <source>
        <strain evidence="2 3">KCTC 23939</strain>
    </source>
</reference>
<dbReference type="EMBL" id="JBIPKE010000019">
    <property type="protein sequence ID" value="MFH6985223.1"/>
    <property type="molecule type" value="Genomic_DNA"/>
</dbReference>
<evidence type="ECO:0000313" key="3">
    <source>
        <dbReference type="Proteomes" id="UP001610063"/>
    </source>
</evidence>
<accession>A0ABW7NC93</accession>
<feature type="domain" description="DUF6089" evidence="1">
    <location>
        <begin position="63"/>
        <end position="149"/>
    </location>
</feature>
<dbReference type="Pfam" id="PF19573">
    <property type="entry name" value="DUF6089"/>
    <property type="match status" value="1"/>
</dbReference>
<evidence type="ECO:0000259" key="1">
    <source>
        <dbReference type="Pfam" id="PF19573"/>
    </source>
</evidence>
<protein>
    <submittedName>
        <fullName evidence="2">DUF6089 family protein</fullName>
    </submittedName>
</protein>
<dbReference type="InterPro" id="IPR011250">
    <property type="entry name" value="OMP/PagP_B-barrel"/>
</dbReference>
<gene>
    <name evidence="2" type="ORF">ACHKAR_17355</name>
</gene>
<proteinExistence type="predicted"/>
<dbReference type="InterPro" id="IPR045743">
    <property type="entry name" value="DUF6089"/>
</dbReference>
<dbReference type="Proteomes" id="UP001610063">
    <property type="component" value="Unassembled WGS sequence"/>
</dbReference>
<organism evidence="2 3">
    <name type="scientific">Marinoscillum luteum</name>
    <dbReference type="NCBI Taxonomy" id="861051"/>
    <lineage>
        <taxon>Bacteria</taxon>
        <taxon>Pseudomonadati</taxon>
        <taxon>Bacteroidota</taxon>
        <taxon>Cytophagia</taxon>
        <taxon>Cytophagales</taxon>
        <taxon>Reichenbachiellaceae</taxon>
        <taxon>Marinoscillum</taxon>
    </lineage>
</organism>
<name>A0ABW7NC93_9BACT</name>
<evidence type="ECO:0000313" key="2">
    <source>
        <dbReference type="EMBL" id="MFH6985223.1"/>
    </source>
</evidence>
<dbReference type="RefSeq" id="WP_395418696.1">
    <property type="nucleotide sequence ID" value="NZ_JBIPKE010000019.1"/>
</dbReference>
<dbReference type="SUPFAM" id="SSF56925">
    <property type="entry name" value="OMPA-like"/>
    <property type="match status" value="1"/>
</dbReference>